<accession>A0ABN9U7M5</accession>
<evidence type="ECO:0000256" key="4">
    <source>
        <dbReference type="ARBA" id="ARBA00023136"/>
    </source>
</evidence>
<evidence type="ECO:0000256" key="5">
    <source>
        <dbReference type="SAM" id="MobiDB-lite"/>
    </source>
</evidence>
<feature type="compositionally biased region" description="Basic and acidic residues" evidence="5">
    <location>
        <begin position="669"/>
        <end position="680"/>
    </location>
</feature>
<evidence type="ECO:0000313" key="9">
    <source>
        <dbReference type="Proteomes" id="UP001189429"/>
    </source>
</evidence>
<reference evidence="8" key="1">
    <citation type="submission" date="2023-10" db="EMBL/GenBank/DDBJ databases">
        <authorList>
            <person name="Chen Y."/>
            <person name="Shah S."/>
            <person name="Dougan E. K."/>
            <person name="Thang M."/>
            <person name="Chan C."/>
        </authorList>
    </citation>
    <scope>NUCLEOTIDE SEQUENCE [LARGE SCALE GENOMIC DNA]</scope>
</reference>
<dbReference type="InterPro" id="IPR043203">
    <property type="entry name" value="VGCC_Ca_Na"/>
</dbReference>
<dbReference type="InterPro" id="IPR005821">
    <property type="entry name" value="Ion_trans_dom"/>
</dbReference>
<proteinExistence type="predicted"/>
<evidence type="ECO:0000313" key="8">
    <source>
        <dbReference type="EMBL" id="CAK0855122.1"/>
    </source>
</evidence>
<feature type="transmembrane region" description="Helical" evidence="6">
    <location>
        <begin position="320"/>
        <end position="338"/>
    </location>
</feature>
<evidence type="ECO:0000256" key="6">
    <source>
        <dbReference type="SAM" id="Phobius"/>
    </source>
</evidence>
<dbReference type="Gene3D" id="1.20.120.350">
    <property type="entry name" value="Voltage-gated potassium channels. Chain C"/>
    <property type="match status" value="1"/>
</dbReference>
<feature type="region of interest" description="Disordered" evidence="5">
    <location>
        <begin position="651"/>
        <end position="708"/>
    </location>
</feature>
<dbReference type="PANTHER" id="PTHR10037:SF62">
    <property type="entry name" value="SODIUM CHANNEL PROTEIN 60E"/>
    <property type="match status" value="1"/>
</dbReference>
<comment type="caution">
    <text evidence="8">The sequence shown here is derived from an EMBL/GenBank/DDBJ whole genome shotgun (WGS) entry which is preliminary data.</text>
</comment>
<evidence type="ECO:0000259" key="7">
    <source>
        <dbReference type="Pfam" id="PF00520"/>
    </source>
</evidence>
<evidence type="ECO:0000256" key="2">
    <source>
        <dbReference type="ARBA" id="ARBA00022692"/>
    </source>
</evidence>
<keyword evidence="2 6" id="KW-0812">Transmembrane</keyword>
<dbReference type="PANTHER" id="PTHR10037">
    <property type="entry name" value="VOLTAGE-GATED CATION CHANNEL CALCIUM AND SODIUM"/>
    <property type="match status" value="1"/>
</dbReference>
<feature type="compositionally biased region" description="Polar residues" evidence="5">
    <location>
        <begin position="683"/>
        <end position="697"/>
    </location>
</feature>
<dbReference type="EMBL" id="CAUYUJ010015523">
    <property type="protein sequence ID" value="CAK0855122.1"/>
    <property type="molecule type" value="Genomic_DNA"/>
</dbReference>
<organism evidence="8 9">
    <name type="scientific">Prorocentrum cordatum</name>
    <dbReference type="NCBI Taxonomy" id="2364126"/>
    <lineage>
        <taxon>Eukaryota</taxon>
        <taxon>Sar</taxon>
        <taxon>Alveolata</taxon>
        <taxon>Dinophyceae</taxon>
        <taxon>Prorocentrales</taxon>
        <taxon>Prorocentraceae</taxon>
        <taxon>Prorocentrum</taxon>
    </lineage>
</organism>
<feature type="domain" description="Ion transport" evidence="7">
    <location>
        <begin position="280"/>
        <end position="517"/>
    </location>
</feature>
<dbReference type="Pfam" id="PF00520">
    <property type="entry name" value="Ion_trans"/>
    <property type="match status" value="1"/>
</dbReference>
<dbReference type="SUPFAM" id="SSF81324">
    <property type="entry name" value="Voltage-gated potassium channels"/>
    <property type="match status" value="1"/>
</dbReference>
<evidence type="ECO:0000256" key="1">
    <source>
        <dbReference type="ARBA" id="ARBA00004141"/>
    </source>
</evidence>
<feature type="region of interest" description="Disordered" evidence="5">
    <location>
        <begin position="164"/>
        <end position="197"/>
    </location>
</feature>
<name>A0ABN9U7M5_9DINO</name>
<comment type="subcellular location">
    <subcellularLocation>
        <location evidence="1">Membrane</location>
        <topology evidence="1">Multi-pass membrane protein</topology>
    </subcellularLocation>
</comment>
<gene>
    <name evidence="8" type="ORF">PCOR1329_LOCUS45958</name>
</gene>
<keyword evidence="4 6" id="KW-0472">Membrane</keyword>
<sequence length="708" mass="77422">MQRPADPPAPTPGQLSAHFAELRASFAQECARIAGLLDEHALALQALAGATAEHPQGWPGALGAGTPSREAEEPPAFVPELPEAKEPPAVADVHAGPGLAECVPAAPSVESRRISADSAHPAAEPLGYVPGWLPGEPRGVPGADGEECAPFGCRAWALDDSQRASDVAARSTAEDALPTPPSPQEGPRGARHARRGTKDLRLARDGTMEARLARGATWFSSRDGSLRASRMTRSTDVGGEGAFFDAKAYAKNAEVTAWEGEYDEANLYKEDGTAQWLARHPAFTTVQFIVVALNIIWIGIETDYNDKEILYEADAAVQLVENLFCLFFLWDWIVRLCAFRYKCDSLGDFWFMFDSVLLVMMVFETWVLLIAYAVFRSDTSSWPTNLLRLVRLLRFTRSARIARLLRSIPELTVIIKGLMVVTRTVILIIVLLTMFVYVFAILFVQFFRDLGNSRDAGNFDDIPSAMATLCLGGLIPDMAPMTYAIADENLLYGAVFMLFVLLGAFAIMNMLIGVLVQVVGVVATVEEETYQLKQVKNIIIQNRLHLNEDDAITMQDVEALFSDAALVGGFRQVGIDTDDLLNHSKDIFRGRTDLNLHAVWQLAVQHRGDCPVKVKDLVHLRQFIRSQVSALVEQVHSLGATTSAVQANPPACIAPMRTPKSSVGLAPSDMHRESLSDRGRHSSGATSTPRATAQPLQTWLHEPPVSLF</sequence>
<dbReference type="Gene3D" id="1.10.287.70">
    <property type="match status" value="1"/>
</dbReference>
<feature type="transmembrane region" description="Helical" evidence="6">
    <location>
        <begin position="492"/>
        <end position="525"/>
    </location>
</feature>
<keyword evidence="9" id="KW-1185">Reference proteome</keyword>
<evidence type="ECO:0000256" key="3">
    <source>
        <dbReference type="ARBA" id="ARBA00022989"/>
    </source>
</evidence>
<feature type="transmembrane region" description="Helical" evidence="6">
    <location>
        <begin position="350"/>
        <end position="375"/>
    </location>
</feature>
<dbReference type="Proteomes" id="UP001189429">
    <property type="component" value="Unassembled WGS sequence"/>
</dbReference>
<feature type="transmembrane region" description="Helical" evidence="6">
    <location>
        <begin position="425"/>
        <end position="444"/>
    </location>
</feature>
<feature type="transmembrane region" description="Helical" evidence="6">
    <location>
        <begin position="465"/>
        <end position="486"/>
    </location>
</feature>
<protein>
    <recommendedName>
        <fullName evidence="7">Ion transport domain-containing protein</fullName>
    </recommendedName>
</protein>
<feature type="region of interest" description="Disordered" evidence="5">
    <location>
        <begin position="52"/>
        <end position="82"/>
    </location>
</feature>
<keyword evidence="3 6" id="KW-1133">Transmembrane helix</keyword>
<dbReference type="InterPro" id="IPR027359">
    <property type="entry name" value="Volt_channel_dom_sf"/>
</dbReference>
<feature type="transmembrane region" description="Helical" evidence="6">
    <location>
        <begin position="282"/>
        <end position="300"/>
    </location>
</feature>